<keyword evidence="11" id="KW-1185">Reference proteome</keyword>
<dbReference type="Gene3D" id="2.60.40.1180">
    <property type="entry name" value="Golgi alpha-mannosidase II"/>
    <property type="match status" value="1"/>
</dbReference>
<dbReference type="InterPro" id="IPR013780">
    <property type="entry name" value="Glyco_hydro_b"/>
</dbReference>
<accession>A0A5A5TEU9</accession>
<dbReference type="PRINTS" id="PR00743">
    <property type="entry name" value="GLHYDRLASE36"/>
</dbReference>
<feature type="active site" description="Proton donor" evidence="6">
    <location>
        <position position="544"/>
    </location>
</feature>
<dbReference type="InterPro" id="IPR031704">
    <property type="entry name" value="Glyco_hydro_36_N"/>
</dbReference>
<feature type="binding site" evidence="7">
    <location>
        <position position="437"/>
    </location>
    <ligand>
        <name>substrate</name>
    </ligand>
</feature>
<evidence type="ECO:0000256" key="5">
    <source>
        <dbReference type="PIRNR" id="PIRNR005536"/>
    </source>
</evidence>
<evidence type="ECO:0000256" key="3">
    <source>
        <dbReference type="ARBA" id="ARBA00022801"/>
    </source>
</evidence>
<evidence type="ECO:0000256" key="2">
    <source>
        <dbReference type="ARBA" id="ARBA00012755"/>
    </source>
</evidence>
<dbReference type="InterPro" id="IPR031705">
    <property type="entry name" value="Glyco_hydro_36_C"/>
</dbReference>
<dbReference type="EC" id="3.2.1.22" evidence="2 5"/>
<dbReference type="InterPro" id="IPR038417">
    <property type="entry name" value="Alpga-gal_N_sf"/>
</dbReference>
<dbReference type="Gene3D" id="2.70.98.60">
    <property type="entry name" value="alpha-galactosidase from lactobacil brevis"/>
    <property type="match status" value="1"/>
</dbReference>
<evidence type="ECO:0000256" key="6">
    <source>
        <dbReference type="PIRSR" id="PIRSR005536-1"/>
    </source>
</evidence>
<feature type="binding site" evidence="7">
    <location>
        <position position="544"/>
    </location>
    <ligand>
        <name>substrate</name>
    </ligand>
</feature>
<dbReference type="PROSITE" id="PS00512">
    <property type="entry name" value="ALPHA_GALACTOSIDASE"/>
    <property type="match status" value="1"/>
</dbReference>
<feature type="domain" description="Glycosyl hydrolase family 36 N-terminal" evidence="9">
    <location>
        <begin position="44"/>
        <end position="278"/>
    </location>
</feature>
<keyword evidence="3 5" id="KW-0378">Hydrolase</keyword>
<evidence type="ECO:0000313" key="10">
    <source>
        <dbReference type="EMBL" id="GCF09434.1"/>
    </source>
</evidence>
<dbReference type="Pfam" id="PF02065">
    <property type="entry name" value="Melibiase"/>
    <property type="match status" value="1"/>
</dbReference>
<gene>
    <name evidence="10" type="primary">galA_1</name>
    <name evidence="10" type="ORF">KDI_29980</name>
</gene>
<dbReference type="PANTHER" id="PTHR43053:SF3">
    <property type="entry name" value="ALPHA-GALACTOSIDASE C-RELATED"/>
    <property type="match status" value="1"/>
</dbReference>
<feature type="binding site" evidence="7">
    <location>
        <begin position="360"/>
        <end position="361"/>
    </location>
    <ligand>
        <name>substrate</name>
    </ligand>
</feature>
<dbReference type="InterPro" id="IPR002252">
    <property type="entry name" value="Glyco_hydro_36"/>
</dbReference>
<reference evidence="10 11" key="1">
    <citation type="submission" date="2019-01" db="EMBL/GenBank/DDBJ databases">
        <title>Draft genome sequence of Dictyobacter sp. Uno17.</title>
        <authorList>
            <person name="Wang C.M."/>
            <person name="Zheng Y."/>
            <person name="Sakai Y."/>
            <person name="Abe K."/>
            <person name="Yokota A."/>
            <person name="Yabe S."/>
        </authorList>
    </citation>
    <scope>NUCLEOTIDE SEQUENCE [LARGE SCALE GENOMIC DNA]</scope>
    <source>
        <strain evidence="10 11">Uno17</strain>
    </source>
</reference>
<dbReference type="Gene3D" id="3.20.20.70">
    <property type="entry name" value="Aldolase class I"/>
    <property type="match status" value="1"/>
</dbReference>
<organism evidence="10 11">
    <name type="scientific">Dictyobacter arantiisoli</name>
    <dbReference type="NCBI Taxonomy" id="2014874"/>
    <lineage>
        <taxon>Bacteria</taxon>
        <taxon>Bacillati</taxon>
        <taxon>Chloroflexota</taxon>
        <taxon>Ktedonobacteria</taxon>
        <taxon>Ktedonobacterales</taxon>
        <taxon>Dictyobacteraceae</taxon>
        <taxon>Dictyobacter</taxon>
    </lineage>
</organism>
<dbReference type="SUPFAM" id="SSF51445">
    <property type="entry name" value="(Trans)glycosidases"/>
    <property type="match status" value="1"/>
</dbReference>
<feature type="binding site" evidence="7">
    <location>
        <position position="194"/>
    </location>
    <ligand>
        <name>substrate</name>
    </ligand>
</feature>
<dbReference type="EMBL" id="BIXY01000043">
    <property type="protein sequence ID" value="GCF09434.1"/>
    <property type="molecule type" value="Genomic_DNA"/>
</dbReference>
<comment type="similarity">
    <text evidence="5">Belongs to the glycosyl hydrolase.</text>
</comment>
<evidence type="ECO:0000313" key="11">
    <source>
        <dbReference type="Proteomes" id="UP000322530"/>
    </source>
</evidence>
<dbReference type="GO" id="GO:0004557">
    <property type="term" value="F:alpha-galactosidase activity"/>
    <property type="evidence" value="ECO:0007669"/>
    <property type="project" value="UniProtKB-UniRule"/>
</dbReference>
<dbReference type="GO" id="GO:0016052">
    <property type="term" value="P:carbohydrate catabolic process"/>
    <property type="evidence" value="ECO:0007669"/>
    <property type="project" value="InterPro"/>
</dbReference>
<name>A0A5A5TEU9_9CHLR</name>
<evidence type="ECO:0000256" key="1">
    <source>
        <dbReference type="ARBA" id="ARBA00001255"/>
    </source>
</evidence>
<dbReference type="FunFam" id="3.20.20.70:FF:000118">
    <property type="entry name" value="Alpha-galactosidase"/>
    <property type="match status" value="1"/>
</dbReference>
<evidence type="ECO:0000256" key="4">
    <source>
        <dbReference type="ARBA" id="ARBA00023295"/>
    </source>
</evidence>
<protein>
    <recommendedName>
        <fullName evidence="2 5">Alpha-galactosidase</fullName>
        <ecNumber evidence="2 5">3.2.1.22</ecNumber>
    </recommendedName>
</protein>
<feature type="binding site" evidence="7">
    <location>
        <begin position="470"/>
        <end position="474"/>
    </location>
    <ligand>
        <name>substrate</name>
    </ligand>
</feature>
<feature type="active site" description="Nucleophile" evidence="6">
    <location>
        <position position="472"/>
    </location>
</feature>
<sequence>MSASNTQSQTNDAVMPGIHQHPTQLSWLLVTEASSYALGVTDEGYLLQLYWGARLSSSTDLANAQLQFERSAQDSSLTAAAEVYPAQGGLRYGAIAAQASFADGTRDLDLRYASVEITEQEGLPTLHLSLRDAAYPFEVILSYRLDSANDLIIRSAQLINHGEEPVVLGRAFSAVWHLPQQFEPRRLTTLAGQWANETRIQQQPVVAGNIQLESRSGISGAKAYPWFAIDTRATEHTGEVYFGTLAWSGNWSLQIRTNITGGTSIEGGIHDHDFAWVLTANQSFITPDFVAGFAADGMNGIRHRLHRYVRSHVLPQPQASQPRPVLYNSWEATFFDVTEAGQIALAERAARLGVELFVVDDGWFPARNDDHAGLGDWRVDPQKFPQGLRPLVERIHKLGMQFGLWVEPEMTNPDSDLYRAHPDWVYHYPTRPRNEARNQLVLNVGRSDVQDYLITILDQLINEQDISFIKWDMNRPISEPGWPEYINAGHDGREIWVRHVQGVYKIMDTLRARHPNLSIESCASGGGRADPGILRRTDQVWTSDNTHPDARLFIQEGASYILPGRVMGAWITDTPSDRVRNEIPLAYRFHVSMLGMLGIGGHLIHWSEEELVEGAQWIAVYKRIRHLIQDGDQSWLVSPTETAGNWAAVECVAPDASEAVVLAFHRSNPFWENAPRLRLQNLKPAARYRIVEAGKTGETAAFELSGTALMNYGVQLPLPKTSYSSCILHLQEQA</sequence>
<evidence type="ECO:0000256" key="7">
    <source>
        <dbReference type="PIRSR" id="PIRSR005536-2"/>
    </source>
</evidence>
<dbReference type="AlphaFoldDB" id="A0A5A5TEU9"/>
<dbReference type="RefSeq" id="WP_216368874.1">
    <property type="nucleotide sequence ID" value="NZ_BIXY01000043.1"/>
</dbReference>
<dbReference type="InterPro" id="IPR013785">
    <property type="entry name" value="Aldolase_TIM"/>
</dbReference>
<dbReference type="Pfam" id="PF16874">
    <property type="entry name" value="Glyco_hydro_36C"/>
    <property type="match status" value="1"/>
</dbReference>
<feature type="domain" description="Glycosyl hydrolase family 36 C-terminal" evidence="8">
    <location>
        <begin position="646"/>
        <end position="730"/>
    </location>
</feature>
<keyword evidence="4 5" id="KW-0326">Glycosidase</keyword>
<dbReference type="PIRSF" id="PIRSF005536">
    <property type="entry name" value="Agal"/>
    <property type="match status" value="1"/>
</dbReference>
<dbReference type="PANTHER" id="PTHR43053">
    <property type="entry name" value="GLYCOSIDASE FAMILY 31"/>
    <property type="match status" value="1"/>
</dbReference>
<feature type="binding site" evidence="7">
    <location>
        <position position="522"/>
    </location>
    <ligand>
        <name>substrate</name>
    </ligand>
</feature>
<dbReference type="CDD" id="cd14791">
    <property type="entry name" value="GH36"/>
    <property type="match status" value="1"/>
</dbReference>
<evidence type="ECO:0000259" key="8">
    <source>
        <dbReference type="Pfam" id="PF16874"/>
    </source>
</evidence>
<dbReference type="InterPro" id="IPR050985">
    <property type="entry name" value="Alpha-glycosidase_related"/>
</dbReference>
<comment type="caution">
    <text evidence="10">The sequence shown here is derived from an EMBL/GenBank/DDBJ whole genome shotgun (WGS) entry which is preliminary data.</text>
</comment>
<dbReference type="Pfam" id="PF16875">
    <property type="entry name" value="Glyco_hydro_36N"/>
    <property type="match status" value="1"/>
</dbReference>
<dbReference type="InterPro" id="IPR017853">
    <property type="entry name" value="GH"/>
</dbReference>
<dbReference type="InterPro" id="IPR000111">
    <property type="entry name" value="Glyco_hydro_27/36_CS"/>
</dbReference>
<evidence type="ECO:0000259" key="9">
    <source>
        <dbReference type="Pfam" id="PF16875"/>
    </source>
</evidence>
<comment type="catalytic activity">
    <reaction evidence="1 5">
        <text>Hydrolysis of terminal, non-reducing alpha-D-galactose residues in alpha-D-galactosides, including galactose oligosaccharides, galactomannans and galactolipids.</text>
        <dbReference type="EC" id="3.2.1.22"/>
    </reaction>
</comment>
<dbReference type="Proteomes" id="UP000322530">
    <property type="component" value="Unassembled WGS sequence"/>
</dbReference>
<proteinExistence type="inferred from homology"/>